<organism evidence="1 2">
    <name type="scientific">Candidatus Dojkabacteria bacterium</name>
    <dbReference type="NCBI Taxonomy" id="2099670"/>
    <lineage>
        <taxon>Bacteria</taxon>
        <taxon>Candidatus Dojkabacteria</taxon>
    </lineage>
</organism>
<dbReference type="AlphaFoldDB" id="A0A955L2K5"/>
<dbReference type="Proteomes" id="UP000775877">
    <property type="component" value="Unassembled WGS sequence"/>
</dbReference>
<name>A0A955L2K5_9BACT</name>
<comment type="caution">
    <text evidence="1">The sequence shown here is derived from an EMBL/GenBank/DDBJ whole genome shotgun (WGS) entry which is preliminary data.</text>
</comment>
<reference evidence="1" key="1">
    <citation type="submission" date="2020-04" db="EMBL/GenBank/DDBJ databases">
        <authorList>
            <person name="Zhang T."/>
        </authorList>
    </citation>
    <scope>NUCLEOTIDE SEQUENCE</scope>
    <source>
        <strain evidence="1">HKST-UBA13</strain>
    </source>
</reference>
<accession>A0A955L2K5</accession>
<gene>
    <name evidence="1" type="ORF">KC678_05735</name>
</gene>
<dbReference type="EMBL" id="JAGQLJ010000174">
    <property type="protein sequence ID" value="MCA9381743.1"/>
    <property type="molecule type" value="Genomic_DNA"/>
</dbReference>
<protein>
    <submittedName>
        <fullName evidence="1">Uncharacterized protein</fullName>
    </submittedName>
</protein>
<proteinExistence type="predicted"/>
<reference evidence="1" key="2">
    <citation type="journal article" date="2021" name="Microbiome">
        <title>Successional dynamics and alternative stable states in a saline activated sludge microbial community over 9 years.</title>
        <authorList>
            <person name="Wang Y."/>
            <person name="Ye J."/>
            <person name="Ju F."/>
            <person name="Liu L."/>
            <person name="Boyd J.A."/>
            <person name="Deng Y."/>
            <person name="Parks D.H."/>
            <person name="Jiang X."/>
            <person name="Yin X."/>
            <person name="Woodcroft B.J."/>
            <person name="Tyson G.W."/>
            <person name="Hugenholtz P."/>
            <person name="Polz M.F."/>
            <person name="Zhang T."/>
        </authorList>
    </citation>
    <scope>NUCLEOTIDE SEQUENCE</scope>
    <source>
        <strain evidence="1">HKST-UBA13</strain>
    </source>
</reference>
<evidence type="ECO:0000313" key="2">
    <source>
        <dbReference type="Proteomes" id="UP000775877"/>
    </source>
</evidence>
<evidence type="ECO:0000313" key="1">
    <source>
        <dbReference type="EMBL" id="MCA9381743.1"/>
    </source>
</evidence>
<sequence>MKLLIGLLLLASCATKTITNSPEIPESTPPVVIEIKEDIFTPKTSLKNLIEATKIANCVIRNEHFKKALESTLTFDYSSENGKAVYKKMLSKKTTVTTYYKRYTSALAYTYLNGDEIYLNTKYTLREIASLVNTIIHEQTHAVGYTHGSNSPQGKGLSVPYRVGELAELNTKWCL</sequence>